<accession>A0A809ZFD3</accession>
<dbReference type="AlphaFoldDB" id="A0A809ZFD3"/>
<evidence type="ECO:0000313" key="2">
    <source>
        <dbReference type="EMBL" id="BCE48151.1"/>
    </source>
</evidence>
<proteinExistence type="predicted"/>
<evidence type="ECO:0000313" key="3">
    <source>
        <dbReference type="EMBL" id="BCE91667.1"/>
    </source>
</evidence>
<feature type="region of interest" description="Disordered" evidence="1">
    <location>
        <begin position="1"/>
        <end position="55"/>
    </location>
</feature>
<protein>
    <submittedName>
        <fullName evidence="2">Uncharacterized protein</fullName>
    </submittedName>
</protein>
<feature type="compositionally biased region" description="Basic and acidic residues" evidence="1">
    <location>
        <begin position="28"/>
        <end position="46"/>
    </location>
</feature>
<gene>
    <name evidence="3" type="ORF">XF10B_44650</name>
    <name evidence="2" type="ORF">XF4B_45000</name>
</gene>
<reference evidence="2" key="2">
    <citation type="submission" date="2020-05" db="EMBL/GenBank/DDBJ databases">
        <title>Complete genome sequence of Bradyrhizobium diazoefficiens XF4 isolated from soybean nodule.</title>
        <authorList>
            <person name="Noda R."/>
            <person name="Kakizaki K."/>
            <person name="Minamisawa K."/>
        </authorList>
    </citation>
    <scope>NUCLEOTIDE SEQUENCE</scope>
    <source>
        <strain evidence="2">XF4</strain>
    </source>
</reference>
<evidence type="ECO:0000256" key="1">
    <source>
        <dbReference type="SAM" id="MobiDB-lite"/>
    </source>
</evidence>
<dbReference type="EMBL" id="AP023094">
    <property type="protein sequence ID" value="BCE48151.1"/>
    <property type="molecule type" value="Genomic_DNA"/>
</dbReference>
<sequence length="155" mass="16919">MISERRAYDSARTPKRNEAAGLATELPRIVEEPDGGDRGEPNKHVATESNPVAVGKLSTRQLRQIHSNPAPAPKKIFPANGEAMSERNDQMSMSGHKTDPRDFPFELRGCPFVLVADGSRAFIGRTLADLARDAFGRLATEPRPWPSSPNTEAGE</sequence>
<reference evidence="3" key="1">
    <citation type="submission" date="2020-05" db="EMBL/GenBank/DDBJ databases">
        <title>Complete genome sequence of Bradyrhizobium diazoefficiens XF10 isolated from soybean nodule.</title>
        <authorList>
            <person name="Noda R."/>
            <person name="Kakizaki K."/>
            <person name="Minamisawa K."/>
        </authorList>
    </citation>
    <scope>NUCLEOTIDE SEQUENCE</scope>
    <source>
        <strain evidence="3">XF10</strain>
    </source>
</reference>
<name>A0A809ZFD3_9BRAD</name>
<dbReference type="EMBL" id="AP023099">
    <property type="protein sequence ID" value="BCE91667.1"/>
    <property type="molecule type" value="Genomic_DNA"/>
</dbReference>
<organism evidence="2">
    <name type="scientific">Bradyrhizobium diazoefficiens</name>
    <dbReference type="NCBI Taxonomy" id="1355477"/>
    <lineage>
        <taxon>Bacteria</taxon>
        <taxon>Pseudomonadati</taxon>
        <taxon>Pseudomonadota</taxon>
        <taxon>Alphaproteobacteria</taxon>
        <taxon>Hyphomicrobiales</taxon>
        <taxon>Nitrobacteraceae</taxon>
        <taxon>Bradyrhizobium</taxon>
    </lineage>
</organism>